<feature type="transmembrane region" description="Helical" evidence="2">
    <location>
        <begin position="260"/>
        <end position="284"/>
    </location>
</feature>
<feature type="transmembrane region" description="Helical" evidence="2">
    <location>
        <begin position="66"/>
        <end position="88"/>
    </location>
</feature>
<feature type="transmembrane region" description="Helical" evidence="2">
    <location>
        <begin position="143"/>
        <end position="163"/>
    </location>
</feature>
<feature type="transmembrane region" description="Helical" evidence="2">
    <location>
        <begin position="478"/>
        <end position="499"/>
    </location>
</feature>
<feature type="transmembrane region" description="Helical" evidence="2">
    <location>
        <begin position="369"/>
        <end position="388"/>
    </location>
</feature>
<dbReference type="RefSeq" id="WP_378055315.1">
    <property type="nucleotide sequence ID" value="NZ_JBHSIS010000003.1"/>
</dbReference>
<evidence type="ECO:0000313" key="4">
    <source>
        <dbReference type="Proteomes" id="UP001595859"/>
    </source>
</evidence>
<feature type="transmembrane region" description="Helical" evidence="2">
    <location>
        <begin position="227"/>
        <end position="248"/>
    </location>
</feature>
<sequence>MTARTPSTLGSADGRERGTSQDGAVDRLGWAASPARLRIALLVSVLGAALTVAGVSRGLVADSPAAGFGSGFLLVVLAVAPSVAALLFVLSGRALVGAGVLTGAALLAPGLLLVDAQFLVDALQAARPEVLVPTSLAPLTPSAGAYLVLAGHVAAGVAGLLAAGRAGADPDSDYFAALDRTISVSARGAAMGWALAAATVSIAGLFFPPFRSDNAFLLGNDLVDSPALVRYGGILLALTLLVGGVAAAGNARPPIARGMAVGLFLALAWLAVPQVFSVAAIDWLHFERGGGLLTLVPLGVLVAIMFVLRGDREPAGDPAELRLETSPLHLVTGVLGVLAGVAAILGAIGALVVVEGGADQPDSYANRQLVPAGIVVVVLGAALFTRWAGAVRPAFVVSLGGIALVGLASLDAAFTGTTVPGTAFNMPVVTAQVHVGAGVWFAVIAIVLAAFAAVAATVAGGAERDDVDVSERKLHTRVAIPAGAAVLFAVGAFAAPMIVATDFTAPGIFSEFRLASWGLLTGLAVVAGAAAVAAFARPARAAGLLFGAAAVVGVHLLELPMTGDRVADASAGQGTWLALACLVALVAGAVTAMTDRTE</sequence>
<feature type="transmembrane region" description="Helical" evidence="2">
    <location>
        <begin position="290"/>
        <end position="308"/>
    </location>
</feature>
<feature type="transmembrane region" description="Helical" evidence="2">
    <location>
        <begin position="437"/>
        <end position="458"/>
    </location>
</feature>
<feature type="transmembrane region" description="Helical" evidence="2">
    <location>
        <begin position="328"/>
        <end position="354"/>
    </location>
</feature>
<evidence type="ECO:0000256" key="1">
    <source>
        <dbReference type="SAM" id="MobiDB-lite"/>
    </source>
</evidence>
<dbReference type="Proteomes" id="UP001595859">
    <property type="component" value="Unassembled WGS sequence"/>
</dbReference>
<feature type="transmembrane region" description="Helical" evidence="2">
    <location>
        <begin position="574"/>
        <end position="593"/>
    </location>
</feature>
<feature type="transmembrane region" description="Helical" evidence="2">
    <location>
        <begin position="95"/>
        <end position="114"/>
    </location>
</feature>
<feature type="transmembrane region" description="Helical" evidence="2">
    <location>
        <begin position="543"/>
        <end position="562"/>
    </location>
</feature>
<name>A0ABV9RVJ4_9PSEU</name>
<feature type="transmembrane region" description="Helical" evidence="2">
    <location>
        <begin position="395"/>
        <end position="417"/>
    </location>
</feature>
<evidence type="ECO:0000256" key="2">
    <source>
        <dbReference type="SAM" id="Phobius"/>
    </source>
</evidence>
<organism evidence="3 4">
    <name type="scientific">Actinophytocola glycyrrhizae</name>
    <dbReference type="NCBI Taxonomy" id="2044873"/>
    <lineage>
        <taxon>Bacteria</taxon>
        <taxon>Bacillati</taxon>
        <taxon>Actinomycetota</taxon>
        <taxon>Actinomycetes</taxon>
        <taxon>Pseudonocardiales</taxon>
        <taxon>Pseudonocardiaceae</taxon>
    </lineage>
</organism>
<feature type="transmembrane region" description="Helical" evidence="2">
    <location>
        <begin position="184"/>
        <end position="207"/>
    </location>
</feature>
<accession>A0ABV9RVJ4</accession>
<feature type="transmembrane region" description="Helical" evidence="2">
    <location>
        <begin position="514"/>
        <end position="536"/>
    </location>
</feature>
<reference evidence="4" key="1">
    <citation type="journal article" date="2019" name="Int. J. Syst. Evol. Microbiol.">
        <title>The Global Catalogue of Microorganisms (GCM) 10K type strain sequencing project: providing services to taxonomists for standard genome sequencing and annotation.</title>
        <authorList>
            <consortium name="The Broad Institute Genomics Platform"/>
            <consortium name="The Broad Institute Genome Sequencing Center for Infectious Disease"/>
            <person name="Wu L."/>
            <person name="Ma J."/>
        </authorList>
    </citation>
    <scope>NUCLEOTIDE SEQUENCE [LARGE SCALE GENOMIC DNA]</scope>
    <source>
        <strain evidence="4">ZS-22-S1</strain>
    </source>
</reference>
<proteinExistence type="predicted"/>
<keyword evidence="2" id="KW-0812">Transmembrane</keyword>
<feature type="transmembrane region" description="Helical" evidence="2">
    <location>
        <begin position="39"/>
        <end position="60"/>
    </location>
</feature>
<feature type="region of interest" description="Disordered" evidence="1">
    <location>
        <begin position="1"/>
        <end position="21"/>
    </location>
</feature>
<protein>
    <submittedName>
        <fullName evidence="3">Uncharacterized protein</fullName>
    </submittedName>
</protein>
<keyword evidence="2" id="KW-0472">Membrane</keyword>
<dbReference type="EMBL" id="JBHSIS010000003">
    <property type="protein sequence ID" value="MFC4853350.1"/>
    <property type="molecule type" value="Genomic_DNA"/>
</dbReference>
<keyword evidence="2" id="KW-1133">Transmembrane helix</keyword>
<evidence type="ECO:0000313" key="3">
    <source>
        <dbReference type="EMBL" id="MFC4853350.1"/>
    </source>
</evidence>
<feature type="compositionally biased region" description="Polar residues" evidence="1">
    <location>
        <begin position="1"/>
        <end position="10"/>
    </location>
</feature>
<comment type="caution">
    <text evidence="3">The sequence shown here is derived from an EMBL/GenBank/DDBJ whole genome shotgun (WGS) entry which is preliminary data.</text>
</comment>
<gene>
    <name evidence="3" type="ORF">ACFPCV_07530</name>
</gene>
<keyword evidence="4" id="KW-1185">Reference proteome</keyword>